<dbReference type="CDD" id="cd16040">
    <property type="entry name" value="SPRY_PRY_SNTX"/>
    <property type="match status" value="1"/>
</dbReference>
<dbReference type="InterPro" id="IPR003879">
    <property type="entry name" value="Butyrophylin_SPRY"/>
</dbReference>
<name>A0A8C6SBT7_9GOBI</name>
<dbReference type="PRINTS" id="PR01407">
    <property type="entry name" value="BUTYPHLNCDUF"/>
</dbReference>
<sequence length="302" mass="34537">GPCCSRASSSKRQTLRRSVRRPRTSAALPRQQHNQFLQLYASLSTDPQRTEPARIKTGPHRGFEEVTTAVSALRDKLKLTLEEDLSPDHVLLSAPEPTTREEFLQYLQELTWDPNTAHTWLYLSDGNRRAIVMAKKQNYPDHPDRFSKCWQVLSRESLTGRCYWEVDLSGDGMFRIAVSYRDIQRKDNSNECSFGFNDKSWALVWDNDKNRFVFYCNSVYCIVSGSLSPRIGVYLDHSAGALLFFSVQNQTMTLLHRVQTTFTQPLFAGVWLEGSTGFLPALKLPCVNELLILLIYSSTIMK</sequence>
<dbReference type="Pfam" id="PF00622">
    <property type="entry name" value="SPRY"/>
    <property type="match status" value="1"/>
</dbReference>
<feature type="compositionally biased region" description="Polar residues" evidence="4">
    <location>
        <begin position="1"/>
        <end position="12"/>
    </location>
</feature>
<proteinExistence type="predicted"/>
<dbReference type="InterPro" id="IPR013320">
    <property type="entry name" value="ConA-like_dom_sf"/>
</dbReference>
<dbReference type="PANTHER" id="PTHR25465:SF5">
    <property type="entry name" value="E3 UBIQUITIN_ISG15 LIGASE TRIM25-RELATED"/>
    <property type="match status" value="1"/>
</dbReference>
<dbReference type="PROSITE" id="PS50188">
    <property type="entry name" value="B302_SPRY"/>
    <property type="match status" value="1"/>
</dbReference>
<dbReference type="InterPro" id="IPR051051">
    <property type="entry name" value="E3_ubiq-ligase_TRIM/RNF"/>
</dbReference>
<feature type="region of interest" description="Disordered" evidence="4">
    <location>
        <begin position="1"/>
        <end position="28"/>
    </location>
</feature>
<dbReference type="InterPro" id="IPR043136">
    <property type="entry name" value="B30.2/SPRY_sf"/>
</dbReference>
<dbReference type="GO" id="GO:0008270">
    <property type="term" value="F:zinc ion binding"/>
    <property type="evidence" value="ECO:0007669"/>
    <property type="project" value="UniProtKB-KW"/>
</dbReference>
<protein>
    <recommendedName>
        <fullName evidence="5">B30.2/SPRY domain-containing protein</fullName>
    </recommendedName>
</protein>
<evidence type="ECO:0000256" key="2">
    <source>
        <dbReference type="ARBA" id="ARBA00022771"/>
    </source>
</evidence>
<keyword evidence="1" id="KW-0479">Metal-binding</keyword>
<reference evidence="6" key="1">
    <citation type="submission" date="2025-08" db="UniProtKB">
        <authorList>
            <consortium name="Ensembl"/>
        </authorList>
    </citation>
    <scope>IDENTIFICATION</scope>
</reference>
<dbReference type="Gene3D" id="2.60.120.920">
    <property type="match status" value="1"/>
</dbReference>
<dbReference type="AlphaFoldDB" id="A0A8C6SBT7"/>
<reference evidence="6" key="2">
    <citation type="submission" date="2025-09" db="UniProtKB">
        <authorList>
            <consortium name="Ensembl"/>
        </authorList>
    </citation>
    <scope>IDENTIFICATION</scope>
</reference>
<evidence type="ECO:0000256" key="4">
    <source>
        <dbReference type="SAM" id="MobiDB-lite"/>
    </source>
</evidence>
<dbReference type="Ensembl" id="ENSNMLT00000003542.1">
    <property type="protein sequence ID" value="ENSNMLP00000003081.1"/>
    <property type="gene ID" value="ENSNMLG00000002247.1"/>
</dbReference>
<evidence type="ECO:0000256" key="3">
    <source>
        <dbReference type="ARBA" id="ARBA00022833"/>
    </source>
</evidence>
<organism evidence="6 7">
    <name type="scientific">Neogobius melanostomus</name>
    <name type="common">round goby</name>
    <dbReference type="NCBI Taxonomy" id="47308"/>
    <lineage>
        <taxon>Eukaryota</taxon>
        <taxon>Metazoa</taxon>
        <taxon>Chordata</taxon>
        <taxon>Craniata</taxon>
        <taxon>Vertebrata</taxon>
        <taxon>Euteleostomi</taxon>
        <taxon>Actinopterygii</taxon>
        <taxon>Neopterygii</taxon>
        <taxon>Teleostei</taxon>
        <taxon>Neoteleostei</taxon>
        <taxon>Acanthomorphata</taxon>
        <taxon>Gobiaria</taxon>
        <taxon>Gobiiformes</taxon>
        <taxon>Gobioidei</taxon>
        <taxon>Gobiidae</taxon>
        <taxon>Benthophilinae</taxon>
        <taxon>Neogobiini</taxon>
        <taxon>Neogobius</taxon>
    </lineage>
</organism>
<dbReference type="InterPro" id="IPR001870">
    <property type="entry name" value="B30.2/SPRY"/>
</dbReference>
<dbReference type="InterPro" id="IPR006574">
    <property type="entry name" value="PRY"/>
</dbReference>
<feature type="compositionally biased region" description="Basic residues" evidence="4">
    <location>
        <begin position="13"/>
        <end position="23"/>
    </location>
</feature>
<dbReference type="SMART" id="SM00449">
    <property type="entry name" value="SPRY"/>
    <property type="match status" value="1"/>
</dbReference>
<dbReference type="SMART" id="SM00589">
    <property type="entry name" value="PRY"/>
    <property type="match status" value="1"/>
</dbReference>
<keyword evidence="3" id="KW-0862">Zinc</keyword>
<evidence type="ECO:0000313" key="6">
    <source>
        <dbReference type="Ensembl" id="ENSNMLP00000003081.1"/>
    </source>
</evidence>
<evidence type="ECO:0000259" key="5">
    <source>
        <dbReference type="PROSITE" id="PS50188"/>
    </source>
</evidence>
<dbReference type="Pfam" id="PF13765">
    <property type="entry name" value="PRY"/>
    <property type="match status" value="1"/>
</dbReference>
<dbReference type="GO" id="GO:0005737">
    <property type="term" value="C:cytoplasm"/>
    <property type="evidence" value="ECO:0007669"/>
    <property type="project" value="UniProtKB-ARBA"/>
</dbReference>
<evidence type="ECO:0000313" key="7">
    <source>
        <dbReference type="Proteomes" id="UP000694523"/>
    </source>
</evidence>
<dbReference type="InterPro" id="IPR003877">
    <property type="entry name" value="SPRY_dom"/>
</dbReference>
<feature type="domain" description="B30.2/SPRY" evidence="5">
    <location>
        <begin position="90"/>
        <end position="301"/>
    </location>
</feature>
<dbReference type="Proteomes" id="UP000694523">
    <property type="component" value="Unplaced"/>
</dbReference>
<keyword evidence="2" id="KW-0863">Zinc-finger</keyword>
<evidence type="ECO:0000256" key="1">
    <source>
        <dbReference type="ARBA" id="ARBA00022723"/>
    </source>
</evidence>
<dbReference type="SUPFAM" id="SSF49899">
    <property type="entry name" value="Concanavalin A-like lectins/glucanases"/>
    <property type="match status" value="1"/>
</dbReference>
<keyword evidence="7" id="KW-1185">Reference proteome</keyword>
<dbReference type="PANTHER" id="PTHR25465">
    <property type="entry name" value="B-BOX DOMAIN CONTAINING"/>
    <property type="match status" value="1"/>
</dbReference>
<accession>A0A8C6SBT7</accession>